<evidence type="ECO:0000313" key="1">
    <source>
        <dbReference type="EMBL" id="KIJ04577.1"/>
    </source>
</evidence>
<reference evidence="2" key="2">
    <citation type="submission" date="2015-01" db="EMBL/GenBank/DDBJ databases">
        <title>Evolutionary Origins and Diversification of the Mycorrhizal Mutualists.</title>
        <authorList>
            <consortium name="DOE Joint Genome Institute"/>
            <consortium name="Mycorrhizal Genomics Consortium"/>
            <person name="Kohler A."/>
            <person name="Kuo A."/>
            <person name="Nagy L.G."/>
            <person name="Floudas D."/>
            <person name="Copeland A."/>
            <person name="Barry K.W."/>
            <person name="Cichocki N."/>
            <person name="Veneault-Fourrey C."/>
            <person name="LaButti K."/>
            <person name="Lindquist E.A."/>
            <person name="Lipzen A."/>
            <person name="Lundell T."/>
            <person name="Morin E."/>
            <person name="Murat C."/>
            <person name="Riley R."/>
            <person name="Ohm R."/>
            <person name="Sun H."/>
            <person name="Tunlid A."/>
            <person name="Henrissat B."/>
            <person name="Grigoriev I.V."/>
            <person name="Hibbett D.S."/>
            <person name="Martin F."/>
        </authorList>
    </citation>
    <scope>NUCLEOTIDE SEQUENCE [LARGE SCALE GENOMIC DNA]</scope>
    <source>
        <strain evidence="2">ATCC 200175</strain>
    </source>
</reference>
<dbReference type="HOGENOM" id="CLU_064130_0_0_1"/>
<dbReference type="OrthoDB" id="2673102at2759"/>
<protein>
    <submittedName>
        <fullName evidence="1">Uncharacterized protein</fullName>
    </submittedName>
</protein>
<reference evidence="1 2" key="1">
    <citation type="submission" date="2014-06" db="EMBL/GenBank/DDBJ databases">
        <authorList>
            <consortium name="DOE Joint Genome Institute"/>
            <person name="Kuo A."/>
            <person name="Kohler A."/>
            <person name="Nagy L.G."/>
            <person name="Floudas D."/>
            <person name="Copeland A."/>
            <person name="Barry K.W."/>
            <person name="Cichocki N."/>
            <person name="Veneault-Fourrey C."/>
            <person name="LaButti K."/>
            <person name="Lindquist E.A."/>
            <person name="Lipzen A."/>
            <person name="Lundell T."/>
            <person name="Morin E."/>
            <person name="Murat C."/>
            <person name="Sun H."/>
            <person name="Tunlid A."/>
            <person name="Henrissat B."/>
            <person name="Grigoriev I.V."/>
            <person name="Hibbett D.S."/>
            <person name="Martin F."/>
            <person name="Nordberg H.P."/>
            <person name="Cantor M.N."/>
            <person name="Hua S.X."/>
        </authorList>
    </citation>
    <scope>NUCLEOTIDE SEQUENCE [LARGE SCALE GENOMIC DNA]</scope>
    <source>
        <strain evidence="1 2">ATCC 200175</strain>
    </source>
</reference>
<organism evidence="1 2">
    <name type="scientific">Paxillus involutus ATCC 200175</name>
    <dbReference type="NCBI Taxonomy" id="664439"/>
    <lineage>
        <taxon>Eukaryota</taxon>
        <taxon>Fungi</taxon>
        <taxon>Dikarya</taxon>
        <taxon>Basidiomycota</taxon>
        <taxon>Agaricomycotina</taxon>
        <taxon>Agaricomycetes</taxon>
        <taxon>Agaricomycetidae</taxon>
        <taxon>Boletales</taxon>
        <taxon>Paxilineae</taxon>
        <taxon>Paxillaceae</taxon>
        <taxon>Paxillus</taxon>
    </lineage>
</organism>
<name>A0A0C9T8K4_PAXIN</name>
<dbReference type="EMBL" id="KN821701">
    <property type="protein sequence ID" value="KIJ04577.1"/>
    <property type="molecule type" value="Genomic_DNA"/>
</dbReference>
<accession>A0A0C9T8K4</accession>
<proteinExistence type="predicted"/>
<sequence>PLQAPIDIARNLPAENVLRNDIEQLCNATLTVDRAFYDIGQKLSQATKEQKKRAELYKICYDLETRWKQHHKTYKQLLWRSREVAGEARFVVDDFREVFLPCLRDPATTLPQRQQLAQEHIEKLEDKARTSENLSQKFLDFVEVLDGYMADFSRAVERLGYREQTEKCRIVEDKLDSAKAAMDCVSKEVKALGWRFARDVFVTGVLGLLTVLAPVWWGALLGAAATGVSLYSNIQDLQPVSRVKRVLASRKCNAIKNELDLERACLSQMVNLQSALKDAAPIVQDVTSKLDAFARVWAAITADIRQIVHHSQSCSETETSHVRKNTFLYSRVSLTDVVFEKMLFTQRVEMLEALYQCLSEALRYYQVTVRMPE</sequence>
<dbReference type="AlphaFoldDB" id="A0A0C9T8K4"/>
<keyword evidence="2" id="KW-1185">Reference proteome</keyword>
<dbReference type="Proteomes" id="UP000053647">
    <property type="component" value="Unassembled WGS sequence"/>
</dbReference>
<gene>
    <name evidence="1" type="ORF">PAXINDRAFT_22128</name>
</gene>
<feature type="non-terminal residue" evidence="1">
    <location>
        <position position="373"/>
    </location>
</feature>
<evidence type="ECO:0000313" key="2">
    <source>
        <dbReference type="Proteomes" id="UP000053647"/>
    </source>
</evidence>